<keyword evidence="2" id="KW-1185">Reference proteome</keyword>
<dbReference type="KEGG" id="nev:NTE_00588"/>
<evidence type="ECO:0000313" key="2">
    <source>
        <dbReference type="Proteomes" id="UP000028194"/>
    </source>
</evidence>
<dbReference type="HOGENOM" id="CLU_2765844_0_0_2"/>
<gene>
    <name evidence="1" type="ORF">NTE_00588</name>
</gene>
<accession>A0A075MTR0</accession>
<evidence type="ECO:0000313" key="1">
    <source>
        <dbReference type="EMBL" id="AIF82669.1"/>
    </source>
</evidence>
<dbReference type="STRING" id="1459636.NTE_00588"/>
<dbReference type="Proteomes" id="UP000028194">
    <property type="component" value="Chromosome"/>
</dbReference>
<protein>
    <submittedName>
        <fullName evidence="1">Uncharacterized protein</fullName>
    </submittedName>
</protein>
<proteinExistence type="predicted"/>
<dbReference type="AlphaFoldDB" id="A0A075MTR0"/>
<name>A0A075MTR0_9ARCH</name>
<dbReference type="EMBL" id="CP007174">
    <property type="protein sequence ID" value="AIF82669.1"/>
    <property type="molecule type" value="Genomic_DNA"/>
</dbReference>
<sequence length="69" mass="7403">MAMFKKSSHEFNTAAVITPHATTITATVTTATTVFLLSPSDSNISRRRLSVKGSLIRLAPFYLVGGCLC</sequence>
<reference evidence="1 2" key="1">
    <citation type="journal article" date="2014" name="PLoS ONE">
        <title>Genome Sequence of Candidatus Nitrososphaera evergladensis from Group I.1b Enriched from Everglades Soil Reveals Novel Genomic Features of the Ammonia-Oxidizing Archaea.</title>
        <authorList>
            <person name="Zhalnina K.V."/>
            <person name="Dias R."/>
            <person name="Leonard M.T."/>
            <person name="Dorr de Quadros P."/>
            <person name="Camargo F.A."/>
            <person name="Drew J.C."/>
            <person name="Farmerie W.G."/>
            <person name="Daroub S.H."/>
            <person name="Triplett E.W."/>
        </authorList>
    </citation>
    <scope>NUCLEOTIDE SEQUENCE [LARGE SCALE GENOMIC DNA]</scope>
    <source>
        <strain evidence="1 2">SR1</strain>
    </source>
</reference>
<organism evidence="1 2">
    <name type="scientific">Candidatus Nitrososphaera evergladensis SR1</name>
    <dbReference type="NCBI Taxonomy" id="1459636"/>
    <lineage>
        <taxon>Archaea</taxon>
        <taxon>Nitrososphaerota</taxon>
        <taxon>Nitrososphaeria</taxon>
        <taxon>Nitrososphaerales</taxon>
        <taxon>Nitrososphaeraceae</taxon>
        <taxon>Nitrososphaera</taxon>
    </lineage>
</organism>